<reference evidence="2" key="1">
    <citation type="submission" date="2020-04" db="EMBL/GenBank/DDBJ databases">
        <authorList>
            <person name="Alioto T."/>
            <person name="Alioto T."/>
            <person name="Gomez Garrido J."/>
        </authorList>
    </citation>
    <scope>NUCLEOTIDE SEQUENCE</scope>
    <source>
        <strain evidence="2">A484AB</strain>
    </source>
</reference>
<dbReference type="InterPro" id="IPR048365">
    <property type="entry name" value="TNP-like_RNaseH_N"/>
</dbReference>
<dbReference type="AlphaFoldDB" id="A0A7D9EHX4"/>
<evidence type="ECO:0000313" key="3">
    <source>
        <dbReference type="Proteomes" id="UP001152795"/>
    </source>
</evidence>
<comment type="caution">
    <text evidence="2">The sequence shown here is derived from an EMBL/GenBank/DDBJ whole genome shotgun (WGS) entry which is preliminary data.</text>
</comment>
<feature type="domain" description="Transposable element P transposase-like RNase H" evidence="1">
    <location>
        <begin position="325"/>
        <end position="467"/>
    </location>
</feature>
<gene>
    <name evidence="2" type="ORF">PACLA_8A079436</name>
</gene>
<organism evidence="2 3">
    <name type="scientific">Paramuricea clavata</name>
    <name type="common">Red gorgonian</name>
    <name type="synonym">Violescent sea-whip</name>
    <dbReference type="NCBI Taxonomy" id="317549"/>
    <lineage>
        <taxon>Eukaryota</taxon>
        <taxon>Metazoa</taxon>
        <taxon>Cnidaria</taxon>
        <taxon>Anthozoa</taxon>
        <taxon>Octocorallia</taxon>
        <taxon>Malacalcyonacea</taxon>
        <taxon>Plexauridae</taxon>
        <taxon>Paramuricea</taxon>
    </lineage>
</organism>
<accession>A0A7D9EHX4</accession>
<dbReference type="Pfam" id="PF21787">
    <property type="entry name" value="TNP-like_RNaseH_N"/>
    <property type="match status" value="1"/>
</dbReference>
<evidence type="ECO:0000259" key="1">
    <source>
        <dbReference type="Pfam" id="PF21787"/>
    </source>
</evidence>
<dbReference type="Proteomes" id="UP001152795">
    <property type="component" value="Unassembled WGS sequence"/>
</dbReference>
<dbReference type="EMBL" id="CACRXK020006784">
    <property type="protein sequence ID" value="CAB4010434.1"/>
    <property type="molecule type" value="Genomic_DNA"/>
</dbReference>
<evidence type="ECO:0000313" key="2">
    <source>
        <dbReference type="EMBL" id="CAB4010434.1"/>
    </source>
</evidence>
<sequence>MAADTCWNVQFLCDRYLEVSMYDKKLFDGKQVFRTVKVSDDLTWEATYAGCKTNCSSLIAPLPNEIGSLSEFLKILQVVEVWKTCTGATNPAFSVLKSIVHNVCGEQIGAVQQVVHLDEHGNEQQFSNWRSVSCSYFMETTTTSSALCHSCNILRRNLSVQLVRFNNNLHDECDKLVEPSTSRTNKRFLSEEEMSAKECDQKRRRIAAEKRARYWRFKAAEEKKMKHLASEDDCDLTTMFGELDKPEKELFPDDPRLSLFWEMQRDVISKKAKQGSIRWHPAVIKTCLALWHRSKQSYEILQESGFIKLPSSRILQYHKGKIKQKPGRNIDMLRYMKQQAEIQNISPAGHCGYITFDEMSVQDDVQLRRKGESFEIVGVVNLGDLHEDMKVLETGKDEAAIATHLLQFMFIGSTGFKFPICYFPTIEVDPTTLYHQFWSAVFDLGEFGFKVLLAICDGAQANRTFIQCHFNEEDAVAQDFATTNIYTGEPLVFMVDPSHNFKKVRDNVLKSTSGKTPRHFKLDGKEILWAHLKNAYLYDVEYNPIQTFKHLTPQHFDPGSAEKMRNYLADDVLGKRMVEVLKTIELITVTSTLLKNFKNKKPYRSTEDERFLENEQCQMWLERWETQAMNTPDVTLKEKRKMFLSDKTKFDVYSMITGFKVYCRTLFKMYPGSTVLACHTNQDKLENFFGEQRAVNGQTTNPSILQTERSTLGIIHMQEYKKSKGNCTNVRT</sequence>
<proteinExistence type="predicted"/>
<keyword evidence="3" id="KW-1185">Reference proteome</keyword>
<dbReference type="OrthoDB" id="6129029at2759"/>
<protein>
    <recommendedName>
        <fullName evidence="1">Transposable element P transposase-like RNase H domain-containing protein</fullName>
    </recommendedName>
</protein>
<name>A0A7D9EHX4_PARCT</name>